<gene>
    <name evidence="3" type="ORF">AQI88_29570</name>
</gene>
<keyword evidence="2" id="KW-1133">Transmembrane helix</keyword>
<keyword evidence="4" id="KW-1185">Reference proteome</keyword>
<feature type="region of interest" description="Disordered" evidence="1">
    <location>
        <begin position="102"/>
        <end position="133"/>
    </location>
</feature>
<evidence type="ECO:0000256" key="2">
    <source>
        <dbReference type="SAM" id="Phobius"/>
    </source>
</evidence>
<reference evidence="3 4" key="1">
    <citation type="submission" date="2015-10" db="EMBL/GenBank/DDBJ databases">
        <title>Draft genome sequence of Streptomyces cellostaticus DSM 40189, type strain for the species Streptomyces cellostaticus.</title>
        <authorList>
            <person name="Ruckert C."/>
            <person name="Winkler A."/>
            <person name="Kalinowski J."/>
            <person name="Kampfer P."/>
            <person name="Glaeser S."/>
        </authorList>
    </citation>
    <scope>NUCLEOTIDE SEQUENCE [LARGE SCALE GENOMIC DNA]</scope>
    <source>
        <strain evidence="3 4">DSM 40189</strain>
    </source>
</reference>
<accession>A0A101NH65</accession>
<organism evidence="3 4">
    <name type="scientific">Streptomyces cellostaticus</name>
    <dbReference type="NCBI Taxonomy" id="67285"/>
    <lineage>
        <taxon>Bacteria</taxon>
        <taxon>Bacillati</taxon>
        <taxon>Actinomycetota</taxon>
        <taxon>Actinomycetes</taxon>
        <taxon>Kitasatosporales</taxon>
        <taxon>Streptomycetaceae</taxon>
        <taxon>Streptomyces</taxon>
    </lineage>
</organism>
<evidence type="ECO:0000256" key="1">
    <source>
        <dbReference type="SAM" id="MobiDB-lite"/>
    </source>
</evidence>
<proteinExistence type="predicted"/>
<keyword evidence="2" id="KW-0472">Membrane</keyword>
<name>A0A101NH65_9ACTN</name>
<comment type="caution">
    <text evidence="3">The sequence shown here is derived from an EMBL/GenBank/DDBJ whole genome shotgun (WGS) entry which is preliminary data.</text>
</comment>
<dbReference type="AlphaFoldDB" id="A0A101NH65"/>
<protein>
    <submittedName>
        <fullName evidence="3">Uncharacterized protein</fullName>
    </submittedName>
</protein>
<sequence length="133" mass="14455">MRARIRTMRQRVVSGVQSVPSRLRRWASAVDVWIQDHHIPVVIVLFALLGAAAGLLLWTSWDLVVLARQVAPILTIVSIVVSAFLGATGWFRKRRAARLARQGMETAGVPQPRTGETDAPTGSTMSGEVSGDV</sequence>
<dbReference type="EMBL" id="LMWL01000055">
    <property type="protein sequence ID" value="KUM92896.1"/>
    <property type="molecule type" value="Genomic_DNA"/>
</dbReference>
<keyword evidence="2" id="KW-0812">Transmembrane</keyword>
<dbReference type="Proteomes" id="UP000054241">
    <property type="component" value="Unassembled WGS sequence"/>
</dbReference>
<evidence type="ECO:0000313" key="3">
    <source>
        <dbReference type="EMBL" id="KUM92896.1"/>
    </source>
</evidence>
<feature type="transmembrane region" description="Helical" evidence="2">
    <location>
        <begin position="70"/>
        <end position="91"/>
    </location>
</feature>
<evidence type="ECO:0000313" key="4">
    <source>
        <dbReference type="Proteomes" id="UP000054241"/>
    </source>
</evidence>
<feature type="transmembrane region" description="Helical" evidence="2">
    <location>
        <begin position="39"/>
        <end position="58"/>
    </location>
</feature>